<feature type="compositionally biased region" description="Polar residues" evidence="3">
    <location>
        <begin position="258"/>
        <end position="271"/>
    </location>
</feature>
<evidence type="ECO:0000313" key="6">
    <source>
        <dbReference type="EMBL" id="RYR72528.1"/>
    </source>
</evidence>
<protein>
    <submittedName>
        <fullName evidence="6">Uncharacterized protein</fullName>
    </submittedName>
</protein>
<dbReference type="Proteomes" id="UP000289738">
    <property type="component" value="Chromosome A02"/>
</dbReference>
<dbReference type="GO" id="GO:0006952">
    <property type="term" value="P:defense response"/>
    <property type="evidence" value="ECO:0007669"/>
    <property type="project" value="UniProtKB-KW"/>
</dbReference>
<dbReference type="Pfam" id="PF00931">
    <property type="entry name" value="NB-ARC"/>
    <property type="match status" value="1"/>
</dbReference>
<evidence type="ECO:0000259" key="4">
    <source>
        <dbReference type="Pfam" id="PF00931"/>
    </source>
</evidence>
<keyword evidence="7" id="KW-1185">Reference proteome</keyword>
<dbReference type="Pfam" id="PF25019">
    <property type="entry name" value="LRR_R13L1-DRL21"/>
    <property type="match status" value="1"/>
</dbReference>
<keyword evidence="2" id="KW-0611">Plant defense</keyword>
<dbReference type="GO" id="GO:0043531">
    <property type="term" value="F:ADP binding"/>
    <property type="evidence" value="ECO:0007669"/>
    <property type="project" value="InterPro"/>
</dbReference>
<organism evidence="6 7">
    <name type="scientific">Arachis hypogaea</name>
    <name type="common">Peanut</name>
    <dbReference type="NCBI Taxonomy" id="3818"/>
    <lineage>
        <taxon>Eukaryota</taxon>
        <taxon>Viridiplantae</taxon>
        <taxon>Streptophyta</taxon>
        <taxon>Embryophyta</taxon>
        <taxon>Tracheophyta</taxon>
        <taxon>Spermatophyta</taxon>
        <taxon>Magnoliopsida</taxon>
        <taxon>eudicotyledons</taxon>
        <taxon>Gunneridae</taxon>
        <taxon>Pentapetalae</taxon>
        <taxon>rosids</taxon>
        <taxon>fabids</taxon>
        <taxon>Fabales</taxon>
        <taxon>Fabaceae</taxon>
        <taxon>Papilionoideae</taxon>
        <taxon>50 kb inversion clade</taxon>
        <taxon>dalbergioids sensu lato</taxon>
        <taxon>Dalbergieae</taxon>
        <taxon>Pterocarpus clade</taxon>
        <taxon>Arachis</taxon>
    </lineage>
</organism>
<dbReference type="EMBL" id="SDMP01000002">
    <property type="protein sequence ID" value="RYR72528.1"/>
    <property type="molecule type" value="Genomic_DNA"/>
</dbReference>
<dbReference type="InterPro" id="IPR002182">
    <property type="entry name" value="NB-ARC"/>
</dbReference>
<evidence type="ECO:0000256" key="3">
    <source>
        <dbReference type="SAM" id="MobiDB-lite"/>
    </source>
</evidence>
<dbReference type="STRING" id="3818.A0A445EAT7"/>
<dbReference type="AlphaFoldDB" id="A0A445EAT7"/>
<dbReference type="PANTHER" id="PTHR36766">
    <property type="entry name" value="PLANT BROAD-SPECTRUM MILDEW RESISTANCE PROTEIN RPW8"/>
    <property type="match status" value="1"/>
</dbReference>
<feature type="domain" description="R13L1/DRL21-like LRR repeat region" evidence="5">
    <location>
        <begin position="156"/>
        <end position="240"/>
    </location>
</feature>
<evidence type="ECO:0000256" key="1">
    <source>
        <dbReference type="ARBA" id="ARBA00022614"/>
    </source>
</evidence>
<reference evidence="6 7" key="1">
    <citation type="submission" date="2019-01" db="EMBL/GenBank/DDBJ databases">
        <title>Sequencing of cultivated peanut Arachis hypogaea provides insights into genome evolution and oil improvement.</title>
        <authorList>
            <person name="Chen X."/>
        </authorList>
    </citation>
    <scope>NUCLEOTIDE SEQUENCE [LARGE SCALE GENOMIC DNA]</scope>
    <source>
        <strain evidence="7">cv. Fuhuasheng</strain>
        <tissue evidence="6">Leaves</tissue>
    </source>
</reference>
<evidence type="ECO:0000259" key="5">
    <source>
        <dbReference type="Pfam" id="PF25019"/>
    </source>
</evidence>
<dbReference type="InterPro" id="IPR027417">
    <property type="entry name" value="P-loop_NTPase"/>
</dbReference>
<keyword evidence="1" id="KW-0433">Leucine-rich repeat</keyword>
<feature type="region of interest" description="Disordered" evidence="3">
    <location>
        <begin position="258"/>
        <end position="279"/>
    </location>
</feature>
<feature type="domain" description="NB-ARC" evidence="4">
    <location>
        <begin position="24"/>
        <end position="146"/>
    </location>
</feature>
<proteinExistence type="predicted"/>
<dbReference type="Gene3D" id="3.40.50.300">
    <property type="entry name" value="P-loop containing nucleotide triphosphate hydrolases"/>
    <property type="match status" value="1"/>
</dbReference>
<dbReference type="SUPFAM" id="SSF52540">
    <property type="entry name" value="P-loop containing nucleoside triphosphate hydrolases"/>
    <property type="match status" value="1"/>
</dbReference>
<accession>A0A445EAT7</accession>
<dbReference type="PANTHER" id="PTHR36766:SF40">
    <property type="entry name" value="DISEASE RESISTANCE PROTEIN RGA3"/>
    <property type="match status" value="1"/>
</dbReference>
<gene>
    <name evidence="6" type="ORF">Ahy_A02g006756</name>
</gene>
<sequence length="279" mass="31547">MYAALKLRGDGFDVTTSSTEVHRLTYNVYNDERVDEKFDIKAWVCVSDQFDIVKVTKTLIEAAGGSSYNGNALDLLQTELKDKLMRKKFLIVLDDVWIDNSYSRQWKTLQKPFQFGKEGSKVLVTTRNDTTADVVKTVPAYKLRLLSDTDYNNGVKELGALANIHESLHIHQLENILDGAQALEARIADKKHLKGLYLTWSYSHSYIDDSQDILNNLKPHRNLRKLSINEYKDFANPVRLHGTPPCIASLVKKMMKSTMGNSRQSLSSQVGNEGAEDFG</sequence>
<evidence type="ECO:0000313" key="7">
    <source>
        <dbReference type="Proteomes" id="UP000289738"/>
    </source>
</evidence>
<name>A0A445EAT7_ARAHY</name>
<comment type="caution">
    <text evidence="6">The sequence shown here is derived from an EMBL/GenBank/DDBJ whole genome shotgun (WGS) entry which is preliminary data.</text>
</comment>
<dbReference type="InterPro" id="IPR056789">
    <property type="entry name" value="LRR_R13L1-DRL21"/>
</dbReference>
<evidence type="ECO:0000256" key="2">
    <source>
        <dbReference type="ARBA" id="ARBA00022821"/>
    </source>
</evidence>